<evidence type="ECO:0000313" key="3">
    <source>
        <dbReference type="Proteomes" id="UP001270362"/>
    </source>
</evidence>
<name>A0AAE0XI67_9PEZI</name>
<protein>
    <submittedName>
        <fullName evidence="2">Uncharacterized protein</fullName>
    </submittedName>
</protein>
<comment type="caution">
    <text evidence="2">The sequence shown here is derived from an EMBL/GenBank/DDBJ whole genome shotgun (WGS) entry which is preliminary data.</text>
</comment>
<reference evidence="2" key="2">
    <citation type="submission" date="2023-06" db="EMBL/GenBank/DDBJ databases">
        <authorList>
            <consortium name="Lawrence Berkeley National Laboratory"/>
            <person name="Haridas S."/>
            <person name="Hensen N."/>
            <person name="Bonometti L."/>
            <person name="Westerberg I."/>
            <person name="Brannstrom I.O."/>
            <person name="Guillou S."/>
            <person name="Cros-Aarteil S."/>
            <person name="Calhoun S."/>
            <person name="Kuo A."/>
            <person name="Mondo S."/>
            <person name="Pangilinan J."/>
            <person name="Riley R."/>
            <person name="Labutti K."/>
            <person name="Andreopoulos B."/>
            <person name="Lipzen A."/>
            <person name="Chen C."/>
            <person name="Yanf M."/>
            <person name="Daum C."/>
            <person name="Ng V."/>
            <person name="Clum A."/>
            <person name="Steindorff A."/>
            <person name="Ohm R."/>
            <person name="Martin F."/>
            <person name="Silar P."/>
            <person name="Natvig D."/>
            <person name="Lalanne C."/>
            <person name="Gautier V."/>
            <person name="Ament-Velasquez S.L."/>
            <person name="Kruys A."/>
            <person name="Hutchinson M.I."/>
            <person name="Powell A.J."/>
            <person name="Barry K."/>
            <person name="Miller A.N."/>
            <person name="Grigoriev I.V."/>
            <person name="Debuchy R."/>
            <person name="Gladieux P."/>
            <person name="Thoren M.H."/>
            <person name="Johannesson H."/>
        </authorList>
    </citation>
    <scope>NUCLEOTIDE SEQUENCE</scope>
    <source>
        <strain evidence="2">CBS 314.62</strain>
    </source>
</reference>
<feature type="compositionally biased region" description="Acidic residues" evidence="1">
    <location>
        <begin position="473"/>
        <end position="533"/>
    </location>
</feature>
<keyword evidence="3" id="KW-1185">Reference proteome</keyword>
<accession>A0AAE0XI67</accession>
<feature type="region of interest" description="Disordered" evidence="1">
    <location>
        <begin position="386"/>
        <end position="409"/>
    </location>
</feature>
<organism evidence="2 3">
    <name type="scientific">Podospora appendiculata</name>
    <dbReference type="NCBI Taxonomy" id="314037"/>
    <lineage>
        <taxon>Eukaryota</taxon>
        <taxon>Fungi</taxon>
        <taxon>Dikarya</taxon>
        <taxon>Ascomycota</taxon>
        <taxon>Pezizomycotina</taxon>
        <taxon>Sordariomycetes</taxon>
        <taxon>Sordariomycetidae</taxon>
        <taxon>Sordariales</taxon>
        <taxon>Podosporaceae</taxon>
        <taxon>Podospora</taxon>
    </lineage>
</organism>
<reference evidence="2" key="1">
    <citation type="journal article" date="2023" name="Mol. Phylogenet. Evol.">
        <title>Genome-scale phylogeny and comparative genomics of the fungal order Sordariales.</title>
        <authorList>
            <person name="Hensen N."/>
            <person name="Bonometti L."/>
            <person name="Westerberg I."/>
            <person name="Brannstrom I.O."/>
            <person name="Guillou S."/>
            <person name="Cros-Aarteil S."/>
            <person name="Calhoun S."/>
            <person name="Haridas S."/>
            <person name="Kuo A."/>
            <person name="Mondo S."/>
            <person name="Pangilinan J."/>
            <person name="Riley R."/>
            <person name="LaButti K."/>
            <person name="Andreopoulos B."/>
            <person name="Lipzen A."/>
            <person name="Chen C."/>
            <person name="Yan M."/>
            <person name="Daum C."/>
            <person name="Ng V."/>
            <person name="Clum A."/>
            <person name="Steindorff A."/>
            <person name="Ohm R.A."/>
            <person name="Martin F."/>
            <person name="Silar P."/>
            <person name="Natvig D.O."/>
            <person name="Lalanne C."/>
            <person name="Gautier V."/>
            <person name="Ament-Velasquez S.L."/>
            <person name="Kruys A."/>
            <person name="Hutchinson M.I."/>
            <person name="Powell A.J."/>
            <person name="Barry K."/>
            <person name="Miller A.N."/>
            <person name="Grigoriev I.V."/>
            <person name="Debuchy R."/>
            <person name="Gladieux P."/>
            <person name="Hiltunen Thoren M."/>
            <person name="Johannesson H."/>
        </authorList>
    </citation>
    <scope>NUCLEOTIDE SEQUENCE</scope>
    <source>
        <strain evidence="2">CBS 314.62</strain>
    </source>
</reference>
<gene>
    <name evidence="2" type="ORF">B0T22DRAFT_506003</name>
</gene>
<evidence type="ECO:0000313" key="2">
    <source>
        <dbReference type="EMBL" id="KAK3693913.1"/>
    </source>
</evidence>
<dbReference type="Proteomes" id="UP001270362">
    <property type="component" value="Unassembled WGS sequence"/>
</dbReference>
<feature type="non-terminal residue" evidence="2">
    <location>
        <position position="1"/>
    </location>
</feature>
<dbReference type="AlphaFoldDB" id="A0AAE0XI67"/>
<evidence type="ECO:0000256" key="1">
    <source>
        <dbReference type="SAM" id="MobiDB-lite"/>
    </source>
</evidence>
<sequence>PFFRVFLPQLFDLISCQASRPQRDQLPATALFLHLHFGVVALATPTSLRSLGLIWILLCVYKLAPPSSRFSIPKPLPSSLFSLQQQQRAADLTAFRPFDRIIYLFSCCFPSSSPKHLLLSPPSTMAFKRVKFLAVLNTAISASGHLAAEALPGAVNANLNKTQATTTVKVSFMAAKSDKKSPGKWLRAKILRNKSQKGETSRAAPVIAMDETPAPAVIATAETPALIADISMAETPALTADISADEVEHYIDHFCIHHELRHRDQWNLVYITDEHVKPPITITAEDLTVAPVLSVPQPAIPQKSRRGNSKKGYADAADDLRRWVSESDPREQNYENVDELEEFVEDLCRKTAHSHSDAEGPKQENFKLSWWGSVLDIGAEMDKNKKEYDDEQRQAEEASGRPDTSASIQDSSMLHHSAGGTHIRQARNLNGVQSFYSQEELAELQLSCRQSDDHENINYRGAPGHRVMSVIREEDEDGDEYEVEDEDEYEYEDEDEDEYEDEYENEGENDDGNGDQDEYDNDEDEEDDDDYENAFDLGEGDLERGVFRLRGF</sequence>
<feature type="region of interest" description="Disordered" evidence="1">
    <location>
        <begin position="473"/>
        <end position="540"/>
    </location>
</feature>
<feature type="compositionally biased region" description="Basic and acidic residues" evidence="1">
    <location>
        <begin position="386"/>
        <end position="400"/>
    </location>
</feature>
<proteinExistence type="predicted"/>
<dbReference type="EMBL" id="JAULSO010000001">
    <property type="protein sequence ID" value="KAK3693913.1"/>
    <property type="molecule type" value="Genomic_DNA"/>
</dbReference>